<comment type="caution">
    <text evidence="7">The sequence shown here is derived from an EMBL/GenBank/DDBJ whole genome shotgun (WGS) entry which is preliminary data.</text>
</comment>
<sequence>MVRRKSVKDDEGWSYEEKVAQVEGIIARIETGELELNQVFEEFATAVEFLRECEGFLQSSVQRVDLLIESLQDED</sequence>
<organism evidence="7 8">
    <name type="scientific">Cyanomargarita calcarea GSE-NOS-MK-12-04C</name>
    <dbReference type="NCBI Taxonomy" id="2839659"/>
    <lineage>
        <taxon>Bacteria</taxon>
        <taxon>Bacillati</taxon>
        <taxon>Cyanobacteriota</taxon>
        <taxon>Cyanophyceae</taxon>
        <taxon>Nostocales</taxon>
        <taxon>Cyanomargaritaceae</taxon>
        <taxon>Cyanomargarita</taxon>
    </lineage>
</organism>
<dbReference type="InterPro" id="IPR037004">
    <property type="entry name" value="Exonuc_VII_ssu_sf"/>
</dbReference>
<protein>
    <recommendedName>
        <fullName evidence="6">Exodeoxyribonuclease 7 small subunit</fullName>
        <ecNumber evidence="6">3.1.11.6</ecNumber>
    </recommendedName>
    <alternativeName>
        <fullName evidence="6">Exodeoxyribonuclease VII small subunit</fullName>
        <shortName evidence="6">Exonuclease VII small subunit</shortName>
    </alternativeName>
</protein>
<dbReference type="AlphaFoldDB" id="A0A951UWC1"/>
<reference evidence="7" key="1">
    <citation type="submission" date="2021-05" db="EMBL/GenBank/DDBJ databases">
        <authorList>
            <person name="Pietrasiak N."/>
            <person name="Ward R."/>
            <person name="Stajich J.E."/>
            <person name="Kurbessoian T."/>
        </authorList>
    </citation>
    <scope>NUCLEOTIDE SEQUENCE</scope>
    <source>
        <strain evidence="7">GSE-NOS-MK-12-04C</strain>
    </source>
</reference>
<dbReference type="InterPro" id="IPR003761">
    <property type="entry name" value="Exonuc_VII_S"/>
</dbReference>
<evidence type="ECO:0000313" key="7">
    <source>
        <dbReference type="EMBL" id="MBW4669825.1"/>
    </source>
</evidence>
<dbReference type="SUPFAM" id="SSF116842">
    <property type="entry name" value="XseB-like"/>
    <property type="match status" value="1"/>
</dbReference>
<keyword evidence="2 6" id="KW-0963">Cytoplasm</keyword>
<dbReference type="EMBL" id="JAHHGZ010000024">
    <property type="protein sequence ID" value="MBW4669825.1"/>
    <property type="molecule type" value="Genomic_DNA"/>
</dbReference>
<evidence type="ECO:0000256" key="1">
    <source>
        <dbReference type="ARBA" id="ARBA00009998"/>
    </source>
</evidence>
<keyword evidence="5 6" id="KW-0269">Exonuclease</keyword>
<dbReference type="NCBIfam" id="TIGR01280">
    <property type="entry name" value="xseB"/>
    <property type="match status" value="1"/>
</dbReference>
<dbReference type="GO" id="GO:0006308">
    <property type="term" value="P:DNA catabolic process"/>
    <property type="evidence" value="ECO:0007669"/>
    <property type="project" value="UniProtKB-UniRule"/>
</dbReference>
<comment type="subunit">
    <text evidence="6">Heterooligomer composed of large and small subunits.</text>
</comment>
<accession>A0A951UWC1</accession>
<name>A0A951UWC1_9CYAN</name>
<dbReference type="HAMAP" id="MF_00337">
    <property type="entry name" value="Exonuc_7_S"/>
    <property type="match status" value="1"/>
</dbReference>
<comment type="subcellular location">
    <subcellularLocation>
        <location evidence="6">Cytoplasm</location>
    </subcellularLocation>
</comment>
<evidence type="ECO:0000256" key="3">
    <source>
        <dbReference type="ARBA" id="ARBA00022722"/>
    </source>
</evidence>
<keyword evidence="4 6" id="KW-0378">Hydrolase</keyword>
<keyword evidence="3 6" id="KW-0540">Nuclease</keyword>
<dbReference type="EC" id="3.1.11.6" evidence="6"/>
<proteinExistence type="inferred from homology"/>
<dbReference type="Gene3D" id="1.10.287.1040">
    <property type="entry name" value="Exonuclease VII, small subunit"/>
    <property type="match status" value="1"/>
</dbReference>
<comment type="function">
    <text evidence="6">Bidirectionally degrades single-stranded DNA into large acid-insoluble oligonucleotides, which are then degraded further into small acid-soluble oligonucleotides.</text>
</comment>
<evidence type="ECO:0000256" key="6">
    <source>
        <dbReference type="HAMAP-Rule" id="MF_00337"/>
    </source>
</evidence>
<dbReference type="GO" id="GO:0009318">
    <property type="term" value="C:exodeoxyribonuclease VII complex"/>
    <property type="evidence" value="ECO:0007669"/>
    <property type="project" value="UniProtKB-UniRule"/>
</dbReference>
<evidence type="ECO:0000313" key="8">
    <source>
        <dbReference type="Proteomes" id="UP000729701"/>
    </source>
</evidence>
<dbReference type="GO" id="GO:0005737">
    <property type="term" value="C:cytoplasm"/>
    <property type="evidence" value="ECO:0007669"/>
    <property type="project" value="UniProtKB-SubCell"/>
</dbReference>
<evidence type="ECO:0000256" key="5">
    <source>
        <dbReference type="ARBA" id="ARBA00022839"/>
    </source>
</evidence>
<gene>
    <name evidence="6 7" type="primary">xseB</name>
    <name evidence="7" type="ORF">KME60_21035</name>
</gene>
<dbReference type="GO" id="GO:0008855">
    <property type="term" value="F:exodeoxyribonuclease VII activity"/>
    <property type="evidence" value="ECO:0007669"/>
    <property type="project" value="UniProtKB-UniRule"/>
</dbReference>
<dbReference type="Proteomes" id="UP000729701">
    <property type="component" value="Unassembled WGS sequence"/>
</dbReference>
<evidence type="ECO:0000256" key="2">
    <source>
        <dbReference type="ARBA" id="ARBA00022490"/>
    </source>
</evidence>
<dbReference type="Pfam" id="PF02609">
    <property type="entry name" value="Exonuc_VII_S"/>
    <property type="match status" value="1"/>
</dbReference>
<evidence type="ECO:0000256" key="4">
    <source>
        <dbReference type="ARBA" id="ARBA00022801"/>
    </source>
</evidence>
<comment type="catalytic activity">
    <reaction evidence="6">
        <text>Exonucleolytic cleavage in either 5'- to 3'- or 3'- to 5'-direction to yield nucleoside 5'-phosphates.</text>
        <dbReference type="EC" id="3.1.11.6"/>
    </reaction>
</comment>
<reference evidence="7" key="2">
    <citation type="journal article" date="2022" name="Microbiol. Resour. Announc.">
        <title>Metagenome Sequencing to Explore Phylogenomics of Terrestrial Cyanobacteria.</title>
        <authorList>
            <person name="Ward R.D."/>
            <person name="Stajich J.E."/>
            <person name="Johansen J.R."/>
            <person name="Huntemann M."/>
            <person name="Clum A."/>
            <person name="Foster B."/>
            <person name="Foster B."/>
            <person name="Roux S."/>
            <person name="Palaniappan K."/>
            <person name="Varghese N."/>
            <person name="Mukherjee S."/>
            <person name="Reddy T.B.K."/>
            <person name="Daum C."/>
            <person name="Copeland A."/>
            <person name="Chen I.A."/>
            <person name="Ivanova N.N."/>
            <person name="Kyrpides N.C."/>
            <person name="Shapiro N."/>
            <person name="Eloe-Fadrosh E.A."/>
            <person name="Pietrasiak N."/>
        </authorList>
    </citation>
    <scope>NUCLEOTIDE SEQUENCE</scope>
    <source>
        <strain evidence="7">GSE-NOS-MK-12-04C</strain>
    </source>
</reference>
<comment type="similarity">
    <text evidence="1 6">Belongs to the XseB family.</text>
</comment>